<dbReference type="Gene3D" id="6.20.50.160">
    <property type="match status" value="1"/>
</dbReference>
<evidence type="ECO:0000256" key="1">
    <source>
        <dbReference type="ARBA" id="ARBA00004613"/>
    </source>
</evidence>
<dbReference type="AlphaFoldDB" id="A0A5N3W135"/>
<evidence type="ECO:0000256" key="6">
    <source>
        <dbReference type="SAM" id="SignalP"/>
    </source>
</evidence>
<keyword evidence="2" id="KW-0964">Secreted</keyword>
<sequence>MRLLWGLIWASGFFALSLQKPRLLLFSPSVVRIGVPLSVAVKLQDAPSGQVVRGSVFLRNPSHVNELCSPKVDFSLSTDRDFILLNLPIPQERARICRLHLLRGAPEVQLMVQSSWLRDSLSKQTDTQGVNLLFSSRRGHLFLQTDQPVYNPGQRVRYRVFALDQKMRPATDILTVTVEVTRFSDSLDSNSSTQFEVKKYILPNFEVKIIPENPYILTTAGFLSDIQVIIQARYIYGKPVQGVAYVRFGLLGEDGEKTSLRGLESQTKLVDGQCQISLQKAEFQGVLEKLHNSINDLPGLCLYVESPGGELEEAELTSWHFVSSPFSLDLSKTKQQLIPGVPFLLQALVRDMSGSPASGIPVKVSAKLFSGSTSKTEDFERNTDGSGQVIVSIGVSPTISEVQLSVSAGSPHPAIGGLTVKAPLSRSSGFLSIEWQNPRPLKVGETLNLNLQAVGISGSFSHFYYMILSRGQIVSVHREPKRHLTSISVFVDHHLVPSFHLVAFYYHGGVPVANSLRVDVQAGTCEGKLELNVDSSKAYRPGDTVKLNLQTESRALVALGAVDTALYAVGGKAHKPLDMVKPGHSCGGVGVTSGASPLQGYTRIQEFRKGDGSYGAWLHRDKGVTSHPEGRLCPRIAEPCDVQGGRGFLRVTPGSRSPQLTFLPDRYVSHFETEGPHVLLYFDSVSKEGD</sequence>
<reference evidence="8 9" key="1">
    <citation type="submission" date="2019-06" db="EMBL/GenBank/DDBJ databases">
        <title>Discovery of a novel chromosome fission-fusion reversal in muntjac.</title>
        <authorList>
            <person name="Mudd A.B."/>
            <person name="Bredeson J.V."/>
            <person name="Baum R."/>
            <person name="Hockemeyer D."/>
            <person name="Rokhsar D.S."/>
        </authorList>
    </citation>
    <scope>NUCLEOTIDE SEQUENCE [LARGE SCALE GENOMIC DNA]</scope>
    <source>
        <strain evidence="8">UCam_UCB_Mr</strain>
        <tissue evidence="8">Fibroblast cell line</tissue>
    </source>
</reference>
<feature type="chain" id="PRO_5024457121" description="Alpha-2-macroglobulin bait region domain-containing protein" evidence="6">
    <location>
        <begin position="20"/>
        <end position="690"/>
    </location>
</feature>
<keyword evidence="6" id="KW-0732">Signal</keyword>
<dbReference type="InterPro" id="IPR048847">
    <property type="entry name" value="C4_MG1"/>
</dbReference>
<evidence type="ECO:0000313" key="9">
    <source>
        <dbReference type="Proteomes" id="UP000326062"/>
    </source>
</evidence>
<dbReference type="Gene3D" id="2.60.40.1940">
    <property type="match status" value="1"/>
</dbReference>
<comment type="subcellular location">
    <subcellularLocation>
        <location evidence="1">Secreted</location>
    </subcellularLocation>
</comment>
<dbReference type="FunFam" id="6.20.50.160:FF:000001">
    <property type="entry name" value="Complement component 4"/>
    <property type="match status" value="1"/>
</dbReference>
<feature type="signal peptide" evidence="6">
    <location>
        <begin position="1"/>
        <end position="19"/>
    </location>
</feature>
<protein>
    <recommendedName>
        <fullName evidence="7">Alpha-2-macroglobulin bait region domain-containing protein</fullName>
    </recommendedName>
</protein>
<evidence type="ECO:0000313" key="8">
    <source>
        <dbReference type="EMBL" id="KAB0355269.1"/>
    </source>
</evidence>
<dbReference type="InterPro" id="IPR002890">
    <property type="entry name" value="MG2"/>
</dbReference>
<evidence type="ECO:0000256" key="5">
    <source>
        <dbReference type="ARBA" id="ARBA00023198"/>
    </source>
</evidence>
<dbReference type="FunFam" id="2.60.40.1930:FF:000007">
    <property type="entry name" value="Complement C4-A"/>
    <property type="match status" value="1"/>
</dbReference>
<dbReference type="Pfam" id="PF01835">
    <property type="entry name" value="MG2"/>
    <property type="match status" value="1"/>
</dbReference>
<dbReference type="Pfam" id="PF21145">
    <property type="entry name" value="C4_MG1"/>
    <property type="match status" value="1"/>
</dbReference>
<dbReference type="Gene3D" id="2.60.40.10">
    <property type="entry name" value="Immunoglobulins"/>
    <property type="match status" value="1"/>
</dbReference>
<dbReference type="InterPro" id="IPR040839">
    <property type="entry name" value="MG4"/>
</dbReference>
<gene>
    <name evidence="8" type="ORF">FD755_022728</name>
</gene>
<dbReference type="GO" id="GO:0004866">
    <property type="term" value="F:endopeptidase inhibitor activity"/>
    <property type="evidence" value="ECO:0007669"/>
    <property type="project" value="InterPro"/>
</dbReference>
<keyword evidence="5" id="KW-0395">Inflammatory response</keyword>
<dbReference type="InterPro" id="IPR041555">
    <property type="entry name" value="MG3"/>
</dbReference>
<evidence type="ECO:0000256" key="4">
    <source>
        <dbReference type="ARBA" id="ARBA00023157"/>
    </source>
</evidence>
<dbReference type="FunFam" id="2.60.40.10:FF:000803">
    <property type="entry name" value="Complement C4-A"/>
    <property type="match status" value="1"/>
</dbReference>
<evidence type="ECO:0000259" key="7">
    <source>
        <dbReference type="SMART" id="SM01359"/>
    </source>
</evidence>
<name>A0A5N3W135_MUNRE</name>
<comment type="caution">
    <text evidence="8">The sequence shown here is derived from an EMBL/GenBank/DDBJ whole genome shotgun (WGS) entry which is preliminary data.</text>
</comment>
<proteinExistence type="predicted"/>
<keyword evidence="4" id="KW-1015">Disulfide bond</keyword>
<dbReference type="GO" id="GO:0006958">
    <property type="term" value="P:complement activation, classical pathway"/>
    <property type="evidence" value="ECO:0007669"/>
    <property type="project" value="UniProtKB-KW"/>
</dbReference>
<dbReference type="InterPro" id="IPR050473">
    <property type="entry name" value="A2M/Complement_sys"/>
</dbReference>
<dbReference type="Proteomes" id="UP000326062">
    <property type="component" value="Chromosome 22"/>
</dbReference>
<evidence type="ECO:0000256" key="2">
    <source>
        <dbReference type="ARBA" id="ARBA00022525"/>
    </source>
</evidence>
<organism evidence="8 9">
    <name type="scientific">Muntiacus reevesi</name>
    <name type="common">Reeves' muntjac</name>
    <name type="synonym">Cervus reevesi</name>
    <dbReference type="NCBI Taxonomy" id="9886"/>
    <lineage>
        <taxon>Eukaryota</taxon>
        <taxon>Metazoa</taxon>
        <taxon>Chordata</taxon>
        <taxon>Craniata</taxon>
        <taxon>Vertebrata</taxon>
        <taxon>Euteleostomi</taxon>
        <taxon>Mammalia</taxon>
        <taxon>Eutheria</taxon>
        <taxon>Laurasiatheria</taxon>
        <taxon>Artiodactyla</taxon>
        <taxon>Ruminantia</taxon>
        <taxon>Pecora</taxon>
        <taxon>Cervidae</taxon>
        <taxon>Muntiacinae</taxon>
        <taxon>Muntiacus</taxon>
    </lineage>
</organism>
<dbReference type="Pfam" id="PF17791">
    <property type="entry name" value="MG3"/>
    <property type="match status" value="1"/>
</dbReference>
<dbReference type="PANTHER" id="PTHR11412">
    <property type="entry name" value="MACROGLOBULIN / COMPLEMENT"/>
    <property type="match status" value="1"/>
</dbReference>
<feature type="non-terminal residue" evidence="8">
    <location>
        <position position="690"/>
    </location>
</feature>
<dbReference type="GO" id="GO:0006954">
    <property type="term" value="P:inflammatory response"/>
    <property type="evidence" value="ECO:0007669"/>
    <property type="project" value="UniProtKB-KW"/>
</dbReference>
<accession>A0A5N3W135</accession>
<dbReference type="Pfam" id="PF07703">
    <property type="entry name" value="A2M_BRD"/>
    <property type="match status" value="1"/>
</dbReference>
<evidence type="ECO:0000256" key="3">
    <source>
        <dbReference type="ARBA" id="ARBA00022875"/>
    </source>
</evidence>
<keyword evidence="9" id="KW-1185">Reference proteome</keyword>
<dbReference type="Pfam" id="PF17789">
    <property type="entry name" value="MG4"/>
    <property type="match status" value="1"/>
</dbReference>
<dbReference type="FunFam" id="2.60.40.1940:FF:000001">
    <property type="entry name" value="Complement component C3"/>
    <property type="match status" value="1"/>
</dbReference>
<dbReference type="InterPro" id="IPR013783">
    <property type="entry name" value="Ig-like_fold"/>
</dbReference>
<keyword evidence="3" id="KW-0180">Complement pathway</keyword>
<dbReference type="FunFam" id="2.60.40.1930:FF:000004">
    <property type="entry name" value="Complement C4-A"/>
    <property type="match status" value="1"/>
</dbReference>
<dbReference type="InterPro" id="IPR011625">
    <property type="entry name" value="A2M_N_BRD"/>
</dbReference>
<keyword evidence="3" id="KW-0391">Immunity</keyword>
<dbReference type="SMART" id="SM01359">
    <property type="entry name" value="A2M_N_2"/>
    <property type="match status" value="1"/>
</dbReference>
<dbReference type="Gene3D" id="2.60.40.1930">
    <property type="match status" value="2"/>
</dbReference>
<feature type="domain" description="Alpha-2-macroglobulin bait region" evidence="7">
    <location>
        <begin position="431"/>
        <end position="569"/>
    </location>
</feature>
<dbReference type="EMBL" id="VCEB01000022">
    <property type="protein sequence ID" value="KAB0355269.1"/>
    <property type="molecule type" value="Genomic_DNA"/>
</dbReference>
<dbReference type="GO" id="GO:0005615">
    <property type="term" value="C:extracellular space"/>
    <property type="evidence" value="ECO:0007669"/>
    <property type="project" value="TreeGrafter"/>
</dbReference>
<keyword evidence="3" id="KW-0399">Innate immunity</keyword>
<dbReference type="PANTHER" id="PTHR11412:SF86">
    <property type="entry name" value="COMPLEMENT C4-A-RELATED"/>
    <property type="match status" value="1"/>
</dbReference>